<reference evidence="1" key="1">
    <citation type="submission" date="2022-11" db="EMBL/GenBank/DDBJ databases">
        <title>Genome Sequence of Boeremia exigua.</title>
        <authorList>
            <person name="Buettner E."/>
        </authorList>
    </citation>
    <scope>NUCLEOTIDE SEQUENCE</scope>
    <source>
        <strain evidence="1">CU02</strain>
    </source>
</reference>
<dbReference type="EMBL" id="JAPHNI010000176">
    <property type="protein sequence ID" value="KAJ8114753.1"/>
    <property type="molecule type" value="Genomic_DNA"/>
</dbReference>
<organism evidence="1 2">
    <name type="scientific">Boeremia exigua</name>
    <dbReference type="NCBI Taxonomy" id="749465"/>
    <lineage>
        <taxon>Eukaryota</taxon>
        <taxon>Fungi</taxon>
        <taxon>Dikarya</taxon>
        <taxon>Ascomycota</taxon>
        <taxon>Pezizomycotina</taxon>
        <taxon>Dothideomycetes</taxon>
        <taxon>Pleosporomycetidae</taxon>
        <taxon>Pleosporales</taxon>
        <taxon>Pleosporineae</taxon>
        <taxon>Didymellaceae</taxon>
        <taxon>Boeremia</taxon>
    </lineage>
</organism>
<protein>
    <submittedName>
        <fullName evidence="1">Uncharacterized protein</fullName>
    </submittedName>
</protein>
<name>A0ACC2IHS4_9PLEO</name>
<proteinExistence type="predicted"/>
<evidence type="ECO:0000313" key="1">
    <source>
        <dbReference type="EMBL" id="KAJ8114753.1"/>
    </source>
</evidence>
<keyword evidence="2" id="KW-1185">Reference proteome</keyword>
<sequence length="147" mass="15852">MTLRMGVSQGYIDVVTLTSIHAVEETAALLPSPMTDAWTSFTQPSTPVPNPGYSINQTSLQMTLLPASTPSVTNSNVTSKLSSNSAKVGGILGGIIGSAIVVRIAWILLRNKRHERLERRMYGDENPGTDTTEDARKIHQPGNLYAT</sequence>
<comment type="caution">
    <text evidence="1">The sequence shown here is derived from an EMBL/GenBank/DDBJ whole genome shotgun (WGS) entry which is preliminary data.</text>
</comment>
<dbReference type="Proteomes" id="UP001153331">
    <property type="component" value="Unassembled WGS sequence"/>
</dbReference>
<evidence type="ECO:0000313" key="2">
    <source>
        <dbReference type="Proteomes" id="UP001153331"/>
    </source>
</evidence>
<accession>A0ACC2IHS4</accession>
<gene>
    <name evidence="1" type="ORF">OPT61_g3435</name>
</gene>